<feature type="transmembrane region" description="Helical" evidence="7">
    <location>
        <begin position="399"/>
        <end position="421"/>
    </location>
</feature>
<dbReference type="GO" id="GO:0016020">
    <property type="term" value="C:membrane"/>
    <property type="evidence" value="ECO:0007669"/>
    <property type="project" value="UniProtKB-SubCell"/>
</dbReference>
<name>A0A0E9NR10_SAICN</name>
<evidence type="ECO:0000256" key="5">
    <source>
        <dbReference type="ARBA" id="ARBA00023136"/>
    </source>
</evidence>
<feature type="transmembrane region" description="Helical" evidence="7">
    <location>
        <begin position="238"/>
        <end position="260"/>
    </location>
</feature>
<evidence type="ECO:0000256" key="3">
    <source>
        <dbReference type="ARBA" id="ARBA00022692"/>
    </source>
</evidence>
<dbReference type="PANTHER" id="PTHR43791">
    <property type="entry name" value="PERMEASE-RELATED"/>
    <property type="match status" value="1"/>
</dbReference>
<feature type="transmembrane region" description="Helical" evidence="7">
    <location>
        <begin position="205"/>
        <end position="226"/>
    </location>
</feature>
<feature type="transmembrane region" description="Helical" evidence="7">
    <location>
        <begin position="146"/>
        <end position="165"/>
    </location>
</feature>
<dbReference type="EMBL" id="BACD03000063">
    <property type="protein sequence ID" value="GAO52233.1"/>
    <property type="molecule type" value="Genomic_DNA"/>
</dbReference>
<feature type="transmembrane region" description="Helical" evidence="7">
    <location>
        <begin position="171"/>
        <end position="193"/>
    </location>
</feature>
<dbReference type="InterPro" id="IPR036259">
    <property type="entry name" value="MFS_trans_sf"/>
</dbReference>
<feature type="domain" description="Major facilitator superfamily (MFS) profile" evidence="8">
    <location>
        <begin position="79"/>
        <end position="494"/>
    </location>
</feature>
<feature type="transmembrane region" description="Helical" evidence="7">
    <location>
        <begin position="310"/>
        <end position="335"/>
    </location>
</feature>
<proteinExistence type="inferred from homology"/>
<comment type="caution">
    <text evidence="9">The sequence shown here is derived from an EMBL/GenBank/DDBJ whole genome shotgun (WGS) entry which is preliminary data.</text>
</comment>
<evidence type="ECO:0000256" key="1">
    <source>
        <dbReference type="ARBA" id="ARBA00004141"/>
    </source>
</evidence>
<feature type="transmembrane region" description="Helical" evidence="7">
    <location>
        <begin position="433"/>
        <end position="455"/>
    </location>
</feature>
<dbReference type="Proteomes" id="UP000033140">
    <property type="component" value="Unassembled WGS sequence"/>
</dbReference>
<evidence type="ECO:0000256" key="6">
    <source>
        <dbReference type="ARBA" id="ARBA00037968"/>
    </source>
</evidence>
<dbReference type="FunFam" id="1.20.1250.20:FF:000068">
    <property type="entry name" value="MFS general substrate transporter"/>
    <property type="match status" value="1"/>
</dbReference>
<evidence type="ECO:0000256" key="7">
    <source>
        <dbReference type="SAM" id="Phobius"/>
    </source>
</evidence>
<dbReference type="STRING" id="698492.A0A0E9NR10"/>
<dbReference type="Gene3D" id="1.20.1250.20">
    <property type="entry name" value="MFS general substrate transporter like domains"/>
    <property type="match status" value="2"/>
</dbReference>
<protein>
    <recommendedName>
        <fullName evidence="8">Major facilitator superfamily (MFS) profile domain-containing protein</fullName>
    </recommendedName>
</protein>
<dbReference type="AlphaFoldDB" id="A0A0E9NR10"/>
<evidence type="ECO:0000313" key="9">
    <source>
        <dbReference type="EMBL" id="GAO52233.1"/>
    </source>
</evidence>
<dbReference type="PROSITE" id="PS50850">
    <property type="entry name" value="MFS"/>
    <property type="match status" value="1"/>
</dbReference>
<reference evidence="9 10" key="3">
    <citation type="journal article" date="2015" name="Genome Announc.">
        <title>Draft Genome Sequence of the Archiascomycetous Yeast Saitoella complicata.</title>
        <authorList>
            <person name="Yamauchi K."/>
            <person name="Kondo S."/>
            <person name="Hamamoto M."/>
            <person name="Takahashi Y."/>
            <person name="Ogura Y."/>
            <person name="Hayashi T."/>
            <person name="Nishida H."/>
        </authorList>
    </citation>
    <scope>NUCLEOTIDE SEQUENCE [LARGE SCALE GENOMIC DNA]</scope>
    <source>
        <strain evidence="9 10">NRRL Y-17804</strain>
    </source>
</reference>
<accession>A0A0E9NR10</accession>
<reference evidence="9 10" key="1">
    <citation type="journal article" date="2011" name="J. Gen. Appl. Microbiol.">
        <title>Draft genome sequencing of the enigmatic yeast Saitoella complicata.</title>
        <authorList>
            <person name="Nishida H."/>
            <person name="Hamamoto M."/>
            <person name="Sugiyama J."/>
        </authorList>
    </citation>
    <scope>NUCLEOTIDE SEQUENCE [LARGE SCALE GENOMIC DNA]</scope>
    <source>
        <strain evidence="9 10">NRRL Y-17804</strain>
    </source>
</reference>
<dbReference type="FunFam" id="1.20.1250.20:FF:000018">
    <property type="entry name" value="MFS transporter permease"/>
    <property type="match status" value="1"/>
</dbReference>
<dbReference type="InterPro" id="IPR011701">
    <property type="entry name" value="MFS"/>
</dbReference>
<keyword evidence="4 7" id="KW-1133">Transmembrane helix</keyword>
<dbReference type="OMA" id="YIWASAF"/>
<feature type="transmembrane region" description="Helical" evidence="7">
    <location>
        <begin position="75"/>
        <end position="92"/>
    </location>
</feature>
<feature type="transmembrane region" description="Helical" evidence="7">
    <location>
        <begin position="374"/>
        <end position="393"/>
    </location>
</feature>
<gene>
    <name evidence="9" type="ORF">G7K_6315-t1</name>
</gene>
<evidence type="ECO:0000256" key="4">
    <source>
        <dbReference type="ARBA" id="ARBA00022989"/>
    </source>
</evidence>
<comment type="subcellular location">
    <subcellularLocation>
        <location evidence="1">Membrane</location>
        <topology evidence="1">Multi-pass membrane protein</topology>
    </subcellularLocation>
</comment>
<keyword evidence="10" id="KW-1185">Reference proteome</keyword>
<dbReference type="InterPro" id="IPR020846">
    <property type="entry name" value="MFS_dom"/>
</dbReference>
<sequence>MLLDDKVGLMVTMEAFPGHFLDVCQLSEAGLLPGIMEGVTYDTEKKTVHVGPDIATGETEILIDPEAERRLLHKLDLHIIPVIMITYLVAFLDRSNVGNAKVAGMVTDLNLTGSKFNVLASIFYVTYIAFEIPTSTYLKKFGASKLIPAIVIAWSLVATFSAFVQSYGGMIAIRLLLGACEAGLFPCFNLYLSSLYKRDEQAKRFCMIFVAQALAGAFGGLLAYGILKMDGVAGWAGWRWLFCIEGLASLVVGVADIFLLPDSAESAYFLTPAEKDLVRLRALQSASYHGPSTPDIDWTQVRAAFRSPMVWLSGWIQMCTNTCLYGFSTFLPTIINGMGYTSVQAQYLTIPIYLLGAIIYFLTAIGVDRTQRRAPFMFFWGLFTVAGYCTLLSATKPSILYFACFLVAMGLYVFDGLNMLWLAGNVAPHYKRAVAIGMNQTIGNIGGVIAGQIYVARDSPLYRMGQGVSLAGILTGYVSAVGMFFLLRRLNRGKDVKRGEMGGVEGEDGLGDASPWFIYKT</sequence>
<feature type="transmembrane region" description="Helical" evidence="7">
    <location>
        <begin position="467"/>
        <end position="487"/>
    </location>
</feature>
<keyword evidence="3 7" id="KW-0812">Transmembrane</keyword>
<organism evidence="9 10">
    <name type="scientific">Saitoella complicata (strain BCRC 22490 / CBS 7301 / JCM 7358 / NBRC 10748 / NRRL Y-17804)</name>
    <dbReference type="NCBI Taxonomy" id="698492"/>
    <lineage>
        <taxon>Eukaryota</taxon>
        <taxon>Fungi</taxon>
        <taxon>Dikarya</taxon>
        <taxon>Ascomycota</taxon>
        <taxon>Taphrinomycotina</taxon>
        <taxon>Taphrinomycotina incertae sedis</taxon>
        <taxon>Saitoella</taxon>
    </lineage>
</organism>
<dbReference type="PANTHER" id="PTHR43791:SF24">
    <property type="entry name" value="NICOTINIC ACID PLASMA MEMBRANE TRANSPORTER"/>
    <property type="match status" value="1"/>
</dbReference>
<keyword evidence="2" id="KW-0813">Transport</keyword>
<evidence type="ECO:0000313" key="10">
    <source>
        <dbReference type="Proteomes" id="UP000033140"/>
    </source>
</evidence>
<dbReference type="CDD" id="cd17327">
    <property type="entry name" value="MFS_FEN2_like"/>
    <property type="match status" value="1"/>
</dbReference>
<evidence type="ECO:0000256" key="2">
    <source>
        <dbReference type="ARBA" id="ARBA00022448"/>
    </source>
</evidence>
<dbReference type="GO" id="GO:0022857">
    <property type="term" value="F:transmembrane transporter activity"/>
    <property type="evidence" value="ECO:0007669"/>
    <property type="project" value="InterPro"/>
</dbReference>
<evidence type="ECO:0000259" key="8">
    <source>
        <dbReference type="PROSITE" id="PS50850"/>
    </source>
</evidence>
<keyword evidence="5 7" id="KW-0472">Membrane</keyword>
<dbReference type="SUPFAM" id="SSF103473">
    <property type="entry name" value="MFS general substrate transporter"/>
    <property type="match status" value="1"/>
</dbReference>
<comment type="similarity">
    <text evidence="6">Belongs to the major facilitator superfamily. Allantoate permease family.</text>
</comment>
<reference evidence="9 10" key="2">
    <citation type="journal article" date="2014" name="J. Gen. Appl. Microbiol.">
        <title>The early diverging ascomycetous budding yeast Saitoella complicata has three histone deacetylases belonging to the Clr6, Hos2, and Rpd3 lineages.</title>
        <authorList>
            <person name="Nishida H."/>
            <person name="Matsumoto T."/>
            <person name="Kondo S."/>
            <person name="Hamamoto M."/>
            <person name="Yoshikawa H."/>
        </authorList>
    </citation>
    <scope>NUCLEOTIDE SEQUENCE [LARGE SCALE GENOMIC DNA]</scope>
    <source>
        <strain evidence="9 10">NRRL Y-17804</strain>
    </source>
</reference>
<feature type="transmembrane region" description="Helical" evidence="7">
    <location>
        <begin position="347"/>
        <end position="367"/>
    </location>
</feature>
<dbReference type="Pfam" id="PF07690">
    <property type="entry name" value="MFS_1"/>
    <property type="match status" value="1"/>
</dbReference>